<name>A0AAI9TV20_9PEZI</name>
<reference evidence="1 2" key="1">
    <citation type="submission" date="2016-10" db="EMBL/GenBank/DDBJ databases">
        <title>The genome sequence of Colletotrichum fioriniae PJ7.</title>
        <authorList>
            <person name="Baroncelli R."/>
        </authorList>
    </citation>
    <scope>NUCLEOTIDE SEQUENCE [LARGE SCALE GENOMIC DNA]</scope>
    <source>
        <strain evidence="1">Col 31</strain>
    </source>
</reference>
<dbReference type="Proteomes" id="UP001239795">
    <property type="component" value="Unassembled WGS sequence"/>
</dbReference>
<keyword evidence="2" id="KW-1185">Reference proteome</keyword>
<organism evidence="1 2">
    <name type="scientific">Colletotrichum melonis</name>
    <dbReference type="NCBI Taxonomy" id="1209925"/>
    <lineage>
        <taxon>Eukaryota</taxon>
        <taxon>Fungi</taxon>
        <taxon>Dikarya</taxon>
        <taxon>Ascomycota</taxon>
        <taxon>Pezizomycotina</taxon>
        <taxon>Sordariomycetes</taxon>
        <taxon>Hypocreomycetidae</taxon>
        <taxon>Glomerellales</taxon>
        <taxon>Glomerellaceae</taxon>
        <taxon>Colletotrichum</taxon>
        <taxon>Colletotrichum acutatum species complex</taxon>
    </lineage>
</organism>
<evidence type="ECO:0000313" key="1">
    <source>
        <dbReference type="EMBL" id="KAK1446344.1"/>
    </source>
</evidence>
<proteinExistence type="predicted"/>
<dbReference type="AlphaFoldDB" id="A0AAI9TV20"/>
<sequence length="158" mass="17652">MAAFPVATQFILQQHENMSGPPDPVGPATDDRLIGCRTVISEISGLLENTASPLGQETLRKAFETLKSHFESRCDILEDARLNRIKVDLEKVRDILSEKARNRETADSNQDQDRSELDASLRNIERNVNENPGHSKSLAERGVTFKEGTHVNYSEFSA</sequence>
<gene>
    <name evidence="1" type="ORF">CMEL01_10587</name>
</gene>
<protein>
    <submittedName>
        <fullName evidence="1">Uncharacterized protein</fullName>
    </submittedName>
</protein>
<accession>A0AAI9TV20</accession>
<comment type="caution">
    <text evidence="1">The sequence shown here is derived from an EMBL/GenBank/DDBJ whole genome shotgun (WGS) entry which is preliminary data.</text>
</comment>
<evidence type="ECO:0000313" key="2">
    <source>
        <dbReference type="Proteomes" id="UP001239795"/>
    </source>
</evidence>
<dbReference type="EMBL" id="MLGG01000090">
    <property type="protein sequence ID" value="KAK1446344.1"/>
    <property type="molecule type" value="Genomic_DNA"/>
</dbReference>